<keyword evidence="2" id="KW-0548">Nucleotidyltransferase</keyword>
<sequence>MKPNYCYNTISGEGKTKGLTTLDAELTHDENLNIQIQRTDNFKVSSKNMFEDKQIENIDEKEYAVNFNEDRHKTGVVTQEGHYQWTCLPFGLKPSPGIFQRSLGNIIRKNGLTGFLVNFIDDILIFSKKFDEHITHLKKLLEAIREGFRVKLTKYTSTIGIGAVLKQNQHNCKEKPVAYFSKKLNESQKNKKAIFLECLAIKESIKFCQHWLIGNYFTVYTDHKPLEKLNIRNKPDDELGDMSHYLSQYNCKIKYFPEKNNTEADCLSRNPVLDIDANN</sequence>
<keyword evidence="6" id="KW-0695">RNA-directed DNA polymerase</keyword>
<dbReference type="InterPro" id="IPR050951">
    <property type="entry name" value="Retrovirus_Pol_polyprotein"/>
</dbReference>
<dbReference type="Gene3D" id="3.30.70.270">
    <property type="match status" value="1"/>
</dbReference>
<keyword evidence="5" id="KW-0378">Hydrolase</keyword>
<dbReference type="PROSITE" id="PS50878">
    <property type="entry name" value="RT_POL"/>
    <property type="match status" value="1"/>
</dbReference>
<keyword evidence="9" id="KW-1185">Reference proteome</keyword>
<evidence type="ECO:0000313" key="9">
    <source>
        <dbReference type="Proteomes" id="UP001153954"/>
    </source>
</evidence>
<proteinExistence type="predicted"/>
<dbReference type="InterPro" id="IPR043502">
    <property type="entry name" value="DNA/RNA_pol_sf"/>
</dbReference>
<dbReference type="PANTHER" id="PTHR37984">
    <property type="entry name" value="PROTEIN CBG26694"/>
    <property type="match status" value="1"/>
</dbReference>
<evidence type="ECO:0000256" key="5">
    <source>
        <dbReference type="ARBA" id="ARBA00022801"/>
    </source>
</evidence>
<evidence type="ECO:0000256" key="1">
    <source>
        <dbReference type="ARBA" id="ARBA00022679"/>
    </source>
</evidence>
<evidence type="ECO:0000313" key="8">
    <source>
        <dbReference type="EMBL" id="CAH2095762.1"/>
    </source>
</evidence>
<evidence type="ECO:0000256" key="4">
    <source>
        <dbReference type="ARBA" id="ARBA00022759"/>
    </source>
</evidence>
<evidence type="ECO:0000256" key="3">
    <source>
        <dbReference type="ARBA" id="ARBA00022722"/>
    </source>
</evidence>
<dbReference type="InterPro" id="IPR000477">
    <property type="entry name" value="RT_dom"/>
</dbReference>
<evidence type="ECO:0000256" key="2">
    <source>
        <dbReference type="ARBA" id="ARBA00022695"/>
    </source>
</evidence>
<keyword evidence="4" id="KW-0255">Endonuclease</keyword>
<gene>
    <name evidence="8" type="ORF">EEDITHA_LOCUS11180</name>
</gene>
<dbReference type="InterPro" id="IPR043128">
    <property type="entry name" value="Rev_trsase/Diguanyl_cyclase"/>
</dbReference>
<name>A0AAU9UCE1_EUPED</name>
<dbReference type="GO" id="GO:0016787">
    <property type="term" value="F:hydrolase activity"/>
    <property type="evidence" value="ECO:0007669"/>
    <property type="project" value="UniProtKB-KW"/>
</dbReference>
<dbReference type="PANTHER" id="PTHR37984:SF5">
    <property type="entry name" value="PROTEIN NYNRIN-LIKE"/>
    <property type="match status" value="1"/>
</dbReference>
<dbReference type="GO" id="GO:0003964">
    <property type="term" value="F:RNA-directed DNA polymerase activity"/>
    <property type="evidence" value="ECO:0007669"/>
    <property type="project" value="UniProtKB-KW"/>
</dbReference>
<dbReference type="Proteomes" id="UP001153954">
    <property type="component" value="Unassembled WGS sequence"/>
</dbReference>
<dbReference type="EMBL" id="CAKOGL010000015">
    <property type="protein sequence ID" value="CAH2095762.1"/>
    <property type="molecule type" value="Genomic_DNA"/>
</dbReference>
<dbReference type="AlphaFoldDB" id="A0AAU9UCE1"/>
<dbReference type="Pfam" id="PF17917">
    <property type="entry name" value="RT_RNaseH"/>
    <property type="match status" value="1"/>
</dbReference>
<evidence type="ECO:0000259" key="7">
    <source>
        <dbReference type="PROSITE" id="PS50878"/>
    </source>
</evidence>
<organism evidence="8 9">
    <name type="scientific">Euphydryas editha</name>
    <name type="common">Edith's checkerspot</name>
    <dbReference type="NCBI Taxonomy" id="104508"/>
    <lineage>
        <taxon>Eukaryota</taxon>
        <taxon>Metazoa</taxon>
        <taxon>Ecdysozoa</taxon>
        <taxon>Arthropoda</taxon>
        <taxon>Hexapoda</taxon>
        <taxon>Insecta</taxon>
        <taxon>Pterygota</taxon>
        <taxon>Neoptera</taxon>
        <taxon>Endopterygota</taxon>
        <taxon>Lepidoptera</taxon>
        <taxon>Glossata</taxon>
        <taxon>Ditrysia</taxon>
        <taxon>Papilionoidea</taxon>
        <taxon>Nymphalidae</taxon>
        <taxon>Nymphalinae</taxon>
        <taxon>Euphydryas</taxon>
    </lineage>
</organism>
<dbReference type="InterPro" id="IPR041373">
    <property type="entry name" value="RT_RNaseH"/>
</dbReference>
<evidence type="ECO:0000256" key="6">
    <source>
        <dbReference type="ARBA" id="ARBA00022918"/>
    </source>
</evidence>
<protein>
    <recommendedName>
        <fullName evidence="7">Reverse transcriptase domain-containing protein</fullName>
    </recommendedName>
</protein>
<dbReference type="CDD" id="cd01647">
    <property type="entry name" value="RT_LTR"/>
    <property type="match status" value="1"/>
</dbReference>
<feature type="domain" description="Reverse transcriptase" evidence="7">
    <location>
        <begin position="1"/>
        <end position="184"/>
    </location>
</feature>
<comment type="caution">
    <text evidence="8">The sequence shown here is derived from an EMBL/GenBank/DDBJ whole genome shotgun (WGS) entry which is preliminary data.</text>
</comment>
<dbReference type="GO" id="GO:0004519">
    <property type="term" value="F:endonuclease activity"/>
    <property type="evidence" value="ECO:0007669"/>
    <property type="project" value="UniProtKB-KW"/>
</dbReference>
<reference evidence="8" key="1">
    <citation type="submission" date="2022-03" db="EMBL/GenBank/DDBJ databases">
        <authorList>
            <person name="Tunstrom K."/>
        </authorList>
    </citation>
    <scope>NUCLEOTIDE SEQUENCE</scope>
</reference>
<keyword evidence="3" id="KW-0540">Nuclease</keyword>
<accession>A0AAU9UCE1</accession>
<dbReference type="CDD" id="cd09274">
    <property type="entry name" value="RNase_HI_RT_Ty3"/>
    <property type="match status" value="1"/>
</dbReference>
<keyword evidence="1" id="KW-0808">Transferase</keyword>
<dbReference type="SUPFAM" id="SSF56672">
    <property type="entry name" value="DNA/RNA polymerases"/>
    <property type="match status" value="1"/>
</dbReference>